<evidence type="ECO:0008006" key="3">
    <source>
        <dbReference type="Google" id="ProtNLM"/>
    </source>
</evidence>
<comment type="caution">
    <text evidence="1">The sequence shown here is derived from an EMBL/GenBank/DDBJ whole genome shotgun (WGS) entry which is preliminary data.</text>
</comment>
<name>A0A9D1NLB3_9BACT</name>
<reference evidence="1" key="2">
    <citation type="journal article" date="2021" name="PeerJ">
        <title>Extensive microbial diversity within the chicken gut microbiome revealed by metagenomics and culture.</title>
        <authorList>
            <person name="Gilroy R."/>
            <person name="Ravi A."/>
            <person name="Getino M."/>
            <person name="Pursley I."/>
            <person name="Horton D.L."/>
            <person name="Alikhan N.F."/>
            <person name="Baker D."/>
            <person name="Gharbi K."/>
            <person name="Hall N."/>
            <person name="Watson M."/>
            <person name="Adriaenssens E.M."/>
            <person name="Foster-Nyarko E."/>
            <person name="Jarju S."/>
            <person name="Secka A."/>
            <person name="Antonio M."/>
            <person name="Oren A."/>
            <person name="Chaudhuri R.R."/>
            <person name="La Ragione R."/>
            <person name="Hildebrand F."/>
            <person name="Pallen M.J."/>
        </authorList>
    </citation>
    <scope>NUCLEOTIDE SEQUENCE</scope>
    <source>
        <strain evidence="1">10669</strain>
    </source>
</reference>
<reference evidence="1" key="1">
    <citation type="submission" date="2020-10" db="EMBL/GenBank/DDBJ databases">
        <authorList>
            <person name="Gilroy R."/>
        </authorList>
    </citation>
    <scope>NUCLEOTIDE SEQUENCE</scope>
    <source>
        <strain evidence="1">10669</strain>
    </source>
</reference>
<feature type="non-terminal residue" evidence="1">
    <location>
        <position position="164"/>
    </location>
</feature>
<organism evidence="1 2">
    <name type="scientific">Candidatus Spyradosoma merdigallinarum</name>
    <dbReference type="NCBI Taxonomy" id="2840950"/>
    <lineage>
        <taxon>Bacteria</taxon>
        <taxon>Pseudomonadati</taxon>
        <taxon>Verrucomicrobiota</taxon>
        <taxon>Opitutia</taxon>
        <taxon>Opitutia incertae sedis</taxon>
        <taxon>Candidatus Spyradosoma</taxon>
    </lineage>
</organism>
<evidence type="ECO:0000313" key="2">
    <source>
        <dbReference type="Proteomes" id="UP000886812"/>
    </source>
</evidence>
<accession>A0A9D1NLB3</accession>
<evidence type="ECO:0000313" key="1">
    <source>
        <dbReference type="EMBL" id="HIV04627.1"/>
    </source>
</evidence>
<dbReference type="Proteomes" id="UP000886812">
    <property type="component" value="Unassembled WGS sequence"/>
</dbReference>
<dbReference type="AlphaFoldDB" id="A0A9D1NLB3"/>
<gene>
    <name evidence="1" type="ORF">IAC75_05715</name>
</gene>
<dbReference type="EMBL" id="DVOG01000147">
    <property type="protein sequence ID" value="HIV04627.1"/>
    <property type="molecule type" value="Genomic_DNA"/>
</dbReference>
<proteinExistence type="predicted"/>
<protein>
    <recommendedName>
        <fullName evidence="3">Glycosyltransferase family 1 protein</fullName>
    </recommendedName>
</protein>
<sequence length="164" mass="18845">MSFSGNILLFFCNAIAPEKGGVERWCASVRGDFEARGNGVFYLAAKPVWREFADAERQFFLPNEKTFSCPENAAFFEKLLREKRIGVVLFLWADGKRFPFAREAARCGVPVIAAIHTDPCFYERRFRGDGLRSKVKRFLRFRRQAKIYRGNAACCARTVLLSER</sequence>
<dbReference type="Gene3D" id="3.40.50.2000">
    <property type="entry name" value="Glycogen Phosphorylase B"/>
    <property type="match status" value="1"/>
</dbReference>
<dbReference type="SUPFAM" id="SSF53756">
    <property type="entry name" value="UDP-Glycosyltransferase/glycogen phosphorylase"/>
    <property type="match status" value="1"/>
</dbReference>